<sequence>MLRPSDILILFAAGLAAPSIAGPGIAAARAVTTSKSVTEIRALRDEISEAASATQVLDRWCVSKHMAPEGTVIAEKIANKPVAATAPLRRILQIRSSDRVQLRHVRLRCNGHVLSVARLWYVPSRLPASMEASLQQTDTPFGRVVAPMHLDRKSAGSSSAWPPKEGGAAATKPPQVLFSQRAVMSRADGLPIAYVVEDYQRGLLGFAPD</sequence>
<dbReference type="Gene3D" id="3.40.1410.10">
    <property type="entry name" value="Chorismate lyase-like"/>
    <property type="match status" value="1"/>
</dbReference>
<dbReference type="InterPro" id="IPR028978">
    <property type="entry name" value="Chorismate_lyase_/UTRA_dom_sf"/>
</dbReference>
<accession>A0ABV7NMF9</accession>
<evidence type="ECO:0000313" key="3">
    <source>
        <dbReference type="EMBL" id="MFC3443923.1"/>
    </source>
</evidence>
<keyword evidence="2" id="KW-0732">Signal</keyword>
<dbReference type="SUPFAM" id="SSF64288">
    <property type="entry name" value="Chorismate lyase-like"/>
    <property type="match status" value="1"/>
</dbReference>
<feature type="region of interest" description="Disordered" evidence="1">
    <location>
        <begin position="152"/>
        <end position="173"/>
    </location>
</feature>
<evidence type="ECO:0000256" key="2">
    <source>
        <dbReference type="SAM" id="SignalP"/>
    </source>
</evidence>
<gene>
    <name evidence="3" type="ORF">ACFOKF_22500</name>
</gene>
<comment type="caution">
    <text evidence="3">The sequence shown here is derived from an EMBL/GenBank/DDBJ whole genome shotgun (WGS) entry which is preliminary data.</text>
</comment>
<dbReference type="EMBL" id="JBHRVU010000005">
    <property type="protein sequence ID" value="MFC3443923.1"/>
    <property type="molecule type" value="Genomic_DNA"/>
</dbReference>
<evidence type="ECO:0008006" key="5">
    <source>
        <dbReference type="Google" id="ProtNLM"/>
    </source>
</evidence>
<name>A0ABV7NMF9_9SPHN</name>
<protein>
    <recommendedName>
        <fullName evidence="5">Chorismate lyase</fullName>
    </recommendedName>
</protein>
<organism evidence="3 4">
    <name type="scientific">Sphingobium rhizovicinum</name>
    <dbReference type="NCBI Taxonomy" id="432308"/>
    <lineage>
        <taxon>Bacteria</taxon>
        <taxon>Pseudomonadati</taxon>
        <taxon>Pseudomonadota</taxon>
        <taxon>Alphaproteobacteria</taxon>
        <taxon>Sphingomonadales</taxon>
        <taxon>Sphingomonadaceae</taxon>
        <taxon>Sphingobium</taxon>
    </lineage>
</organism>
<feature type="signal peptide" evidence="2">
    <location>
        <begin position="1"/>
        <end position="21"/>
    </location>
</feature>
<proteinExistence type="predicted"/>
<evidence type="ECO:0000313" key="4">
    <source>
        <dbReference type="Proteomes" id="UP001595681"/>
    </source>
</evidence>
<dbReference type="Proteomes" id="UP001595681">
    <property type="component" value="Unassembled WGS sequence"/>
</dbReference>
<feature type="chain" id="PRO_5046399043" description="Chorismate lyase" evidence="2">
    <location>
        <begin position="22"/>
        <end position="209"/>
    </location>
</feature>
<dbReference type="RefSeq" id="WP_380798829.1">
    <property type="nucleotide sequence ID" value="NZ_JBHRVU010000005.1"/>
</dbReference>
<reference evidence="4" key="1">
    <citation type="journal article" date="2019" name="Int. J. Syst. Evol. Microbiol.">
        <title>The Global Catalogue of Microorganisms (GCM) 10K type strain sequencing project: providing services to taxonomists for standard genome sequencing and annotation.</title>
        <authorList>
            <consortium name="The Broad Institute Genomics Platform"/>
            <consortium name="The Broad Institute Genome Sequencing Center for Infectious Disease"/>
            <person name="Wu L."/>
            <person name="Ma J."/>
        </authorList>
    </citation>
    <scope>NUCLEOTIDE SEQUENCE [LARGE SCALE GENOMIC DNA]</scope>
    <source>
        <strain evidence="4">CCM 7491</strain>
    </source>
</reference>
<keyword evidence="4" id="KW-1185">Reference proteome</keyword>
<evidence type="ECO:0000256" key="1">
    <source>
        <dbReference type="SAM" id="MobiDB-lite"/>
    </source>
</evidence>